<name>A0AAN8FPP8_TRICO</name>
<reference evidence="1 2" key="1">
    <citation type="submission" date="2019-10" db="EMBL/GenBank/DDBJ databases">
        <title>Assembly and Annotation for the nematode Trichostrongylus colubriformis.</title>
        <authorList>
            <person name="Martin J."/>
        </authorList>
    </citation>
    <scope>NUCLEOTIDE SEQUENCE [LARGE SCALE GENOMIC DNA]</scope>
    <source>
        <strain evidence="1">G859</strain>
        <tissue evidence="1">Whole worm</tissue>
    </source>
</reference>
<protein>
    <submittedName>
        <fullName evidence="1">Uncharacterized protein</fullName>
    </submittedName>
</protein>
<dbReference type="AlphaFoldDB" id="A0AAN8FPP8"/>
<sequence length="111" mass="12805">MNIYWQLLASKVKIQPRFHFTSESLFEFAKGYRITLYSLPKSQNRTPAVVKESLMPSDPELDYVDDQKNISQYCKTHTIPSPNATEPMKQRRHRAVAMCFGCKVYSSASPQ</sequence>
<dbReference type="Proteomes" id="UP001331761">
    <property type="component" value="Unassembled WGS sequence"/>
</dbReference>
<evidence type="ECO:0000313" key="2">
    <source>
        <dbReference type="Proteomes" id="UP001331761"/>
    </source>
</evidence>
<proteinExistence type="predicted"/>
<dbReference type="EMBL" id="WIXE01006841">
    <property type="protein sequence ID" value="KAK5980934.1"/>
    <property type="molecule type" value="Genomic_DNA"/>
</dbReference>
<dbReference type="Pfam" id="PF25519">
    <property type="entry name" value="ILCR1_N"/>
    <property type="match status" value="1"/>
</dbReference>
<keyword evidence="2" id="KW-1185">Reference proteome</keyword>
<accession>A0AAN8FPP8</accession>
<gene>
    <name evidence="1" type="ORF">GCK32_012806</name>
</gene>
<evidence type="ECO:0000313" key="1">
    <source>
        <dbReference type="EMBL" id="KAK5980934.1"/>
    </source>
</evidence>
<comment type="caution">
    <text evidence="1">The sequence shown here is derived from an EMBL/GenBank/DDBJ whole genome shotgun (WGS) entry which is preliminary data.</text>
</comment>
<organism evidence="1 2">
    <name type="scientific">Trichostrongylus colubriformis</name>
    <name type="common">Black scour worm</name>
    <dbReference type="NCBI Taxonomy" id="6319"/>
    <lineage>
        <taxon>Eukaryota</taxon>
        <taxon>Metazoa</taxon>
        <taxon>Ecdysozoa</taxon>
        <taxon>Nematoda</taxon>
        <taxon>Chromadorea</taxon>
        <taxon>Rhabditida</taxon>
        <taxon>Rhabditina</taxon>
        <taxon>Rhabditomorpha</taxon>
        <taxon>Strongyloidea</taxon>
        <taxon>Trichostrongylidae</taxon>
        <taxon>Trichostrongylus</taxon>
    </lineage>
</organism>